<evidence type="ECO:0000313" key="3">
    <source>
        <dbReference type="Proteomes" id="UP001431429"/>
    </source>
</evidence>
<dbReference type="InterPro" id="IPR032710">
    <property type="entry name" value="NTF2-like_dom_sf"/>
</dbReference>
<dbReference type="Proteomes" id="UP001431429">
    <property type="component" value="Unassembled WGS sequence"/>
</dbReference>
<dbReference type="RefSeq" id="WP_250918914.1">
    <property type="nucleotide sequence ID" value="NZ_JAMQAW010000008.1"/>
</dbReference>
<dbReference type="SUPFAM" id="SSF54427">
    <property type="entry name" value="NTF2-like"/>
    <property type="match status" value="1"/>
</dbReference>
<evidence type="ECO:0000313" key="2">
    <source>
        <dbReference type="EMBL" id="MCM2388565.1"/>
    </source>
</evidence>
<dbReference type="InterPro" id="IPR037401">
    <property type="entry name" value="SnoaL-like"/>
</dbReference>
<dbReference type="Pfam" id="PF12680">
    <property type="entry name" value="SnoaL_2"/>
    <property type="match status" value="1"/>
</dbReference>
<dbReference type="Gene3D" id="3.10.450.50">
    <property type="match status" value="1"/>
</dbReference>
<reference evidence="2" key="1">
    <citation type="submission" date="2022-06" db="EMBL/GenBank/DDBJ databases">
        <title>Genome public.</title>
        <authorList>
            <person name="Sun Q."/>
        </authorList>
    </citation>
    <scope>NUCLEOTIDE SEQUENCE</scope>
    <source>
        <strain evidence="2">CWNU-1</strain>
    </source>
</reference>
<accession>A0ABT0UKE3</accession>
<keyword evidence="3" id="KW-1185">Reference proteome</keyword>
<organism evidence="2 3">
    <name type="scientific">Streptomyces albipurpureus</name>
    <dbReference type="NCBI Taxonomy" id="2897419"/>
    <lineage>
        <taxon>Bacteria</taxon>
        <taxon>Bacillati</taxon>
        <taxon>Actinomycetota</taxon>
        <taxon>Actinomycetes</taxon>
        <taxon>Kitasatosporales</taxon>
        <taxon>Streptomycetaceae</taxon>
        <taxon>Streptomyces</taxon>
    </lineage>
</organism>
<proteinExistence type="predicted"/>
<sequence>MTARTESGTRSAVTSYLEALNGGDPDQIAERVTEDFHNEHTSTLGKGLHGRQAYRERLAGFLAEFQGLNYEIEDLLVDGDRAALAYRMSFTWAGAAHRPEISIRGVFRFRVKDGRVAHRVDYWDSGAFHQQTTAQRRWRR</sequence>
<comment type="caution">
    <text evidence="2">The sequence shown here is derived from an EMBL/GenBank/DDBJ whole genome shotgun (WGS) entry which is preliminary data.</text>
</comment>
<feature type="domain" description="SnoaL-like" evidence="1">
    <location>
        <begin position="13"/>
        <end position="118"/>
    </location>
</feature>
<name>A0ABT0UKE3_9ACTN</name>
<protein>
    <submittedName>
        <fullName evidence="2">Ester cyclase</fullName>
    </submittedName>
</protein>
<evidence type="ECO:0000259" key="1">
    <source>
        <dbReference type="Pfam" id="PF12680"/>
    </source>
</evidence>
<gene>
    <name evidence="2" type="ORF">NBG84_09700</name>
</gene>
<dbReference type="EMBL" id="JAMQAW010000008">
    <property type="protein sequence ID" value="MCM2388565.1"/>
    <property type="molecule type" value="Genomic_DNA"/>
</dbReference>